<dbReference type="PANTHER" id="PTHR47706">
    <property type="entry name" value="NMRA-LIKE FAMILY PROTEIN"/>
    <property type="match status" value="1"/>
</dbReference>
<evidence type="ECO:0000256" key="1">
    <source>
        <dbReference type="ARBA" id="ARBA00022857"/>
    </source>
</evidence>
<name>A0A1H0HLS1_9RHOB</name>
<evidence type="ECO:0000256" key="2">
    <source>
        <dbReference type="ARBA" id="ARBA00023002"/>
    </source>
</evidence>
<dbReference type="Proteomes" id="UP000324252">
    <property type="component" value="Unassembled WGS sequence"/>
</dbReference>
<evidence type="ECO:0000259" key="3">
    <source>
        <dbReference type="Pfam" id="PF05368"/>
    </source>
</evidence>
<dbReference type="RefSeq" id="WP_188129202.1">
    <property type="nucleotide sequence ID" value="NZ_FNIO01000004.1"/>
</dbReference>
<dbReference type="EMBL" id="FQZZ01000004">
    <property type="protein sequence ID" value="SHK34360.1"/>
    <property type="molecule type" value="Genomic_DNA"/>
</dbReference>
<dbReference type="InterPro" id="IPR008030">
    <property type="entry name" value="NmrA-like"/>
</dbReference>
<dbReference type="SUPFAM" id="SSF51735">
    <property type="entry name" value="NAD(P)-binding Rossmann-fold domains"/>
    <property type="match status" value="1"/>
</dbReference>
<dbReference type="GO" id="GO:0016491">
    <property type="term" value="F:oxidoreductase activity"/>
    <property type="evidence" value="ECO:0007669"/>
    <property type="project" value="UniProtKB-KW"/>
</dbReference>
<protein>
    <submittedName>
        <fullName evidence="4">Nucleoside-diphosphate-sugar epimerase</fullName>
    </submittedName>
</protein>
<gene>
    <name evidence="4" type="ORF">SAMN05444142_104378</name>
</gene>
<proteinExistence type="predicted"/>
<dbReference type="Gene3D" id="3.40.50.720">
    <property type="entry name" value="NAD(P)-binding Rossmann-like Domain"/>
    <property type="match status" value="1"/>
</dbReference>
<reference evidence="4 5" key="1">
    <citation type="submission" date="2016-11" db="EMBL/GenBank/DDBJ databases">
        <authorList>
            <person name="Varghese N."/>
            <person name="Submissions S."/>
        </authorList>
    </citation>
    <scope>NUCLEOTIDE SEQUENCE [LARGE SCALE GENOMIC DNA]</scope>
    <source>
        <strain evidence="4 5">DSM 29620</strain>
    </source>
</reference>
<dbReference type="InterPro" id="IPR051609">
    <property type="entry name" value="NmrA/Isoflavone_reductase-like"/>
</dbReference>
<accession>A0A1H0HLS1</accession>
<keyword evidence="2" id="KW-0560">Oxidoreductase</keyword>
<dbReference type="InterPro" id="IPR036291">
    <property type="entry name" value="NAD(P)-bd_dom_sf"/>
</dbReference>
<dbReference type="PANTHER" id="PTHR47706:SF9">
    <property type="entry name" value="NMRA-LIKE DOMAIN-CONTAINING PROTEIN-RELATED"/>
    <property type="match status" value="1"/>
</dbReference>
<dbReference type="Pfam" id="PF05368">
    <property type="entry name" value="NmrA"/>
    <property type="match status" value="1"/>
</dbReference>
<dbReference type="AlphaFoldDB" id="A0A1H0HLS1"/>
<feature type="domain" description="NmrA-like" evidence="3">
    <location>
        <begin position="5"/>
        <end position="250"/>
    </location>
</feature>
<evidence type="ECO:0000313" key="4">
    <source>
        <dbReference type="EMBL" id="SHK34360.1"/>
    </source>
</evidence>
<dbReference type="Gene3D" id="3.90.25.10">
    <property type="entry name" value="UDP-galactose 4-epimerase, domain 1"/>
    <property type="match status" value="1"/>
</dbReference>
<sequence length="305" mass="33445">MSDTNKIIVLAGATGHLGSLIAKALLEKPDVTLRLLVRPESLEKVSAMRGQGVEIVEFDLEDEDTDGTLDKAMSGAYCVVSAVVGQDAMLGGQLRLLKAARRAEVRRFIPSYFSYDISGLDAGENANTDILHAFERAAEEVRGDVELVQIQIGAFADRTILFGFLGAFDLSAGHAFLWGDGSARMDFTTYPDTARFAAEVAVDDRPVPATVQFAGESLTFAELVKAYEEGSGKSITVKNMGSLDDLENEIRQRMQAEPENMFAWLPPMYWRALLSGKVKLQSIENDRYPHIKPMAVADYVRDEGL</sequence>
<keyword evidence="1" id="KW-0521">NADP</keyword>
<evidence type="ECO:0000313" key="5">
    <source>
        <dbReference type="Proteomes" id="UP000324252"/>
    </source>
</evidence>
<keyword evidence="5" id="KW-1185">Reference proteome</keyword>
<organism evidence="4 5">
    <name type="scientific">Lutimaribacter pacificus</name>
    <dbReference type="NCBI Taxonomy" id="391948"/>
    <lineage>
        <taxon>Bacteria</taxon>
        <taxon>Pseudomonadati</taxon>
        <taxon>Pseudomonadota</taxon>
        <taxon>Alphaproteobacteria</taxon>
        <taxon>Rhodobacterales</taxon>
        <taxon>Roseobacteraceae</taxon>
        <taxon>Lutimaribacter</taxon>
    </lineage>
</organism>